<evidence type="ECO:0000313" key="3">
    <source>
        <dbReference type="Proteomes" id="UP001596434"/>
    </source>
</evidence>
<dbReference type="AlphaFoldDB" id="A0ABD5ZVV9"/>
<name>A0ABD5ZVV9_9EURY</name>
<comment type="caution">
    <text evidence="2">The sequence shown here is derived from an EMBL/GenBank/DDBJ whole genome shotgun (WGS) entry which is preliminary data.</text>
</comment>
<protein>
    <submittedName>
        <fullName evidence="2">Uncharacterized protein</fullName>
    </submittedName>
</protein>
<keyword evidence="3" id="KW-1185">Reference proteome</keyword>
<accession>A0ABD5ZVV9</accession>
<reference evidence="2 3" key="1">
    <citation type="journal article" date="2019" name="Int. J. Syst. Evol. Microbiol.">
        <title>The Global Catalogue of Microorganisms (GCM) 10K type strain sequencing project: providing services to taxonomists for standard genome sequencing and annotation.</title>
        <authorList>
            <consortium name="The Broad Institute Genomics Platform"/>
            <consortium name="The Broad Institute Genome Sequencing Center for Infectious Disease"/>
            <person name="Wu L."/>
            <person name="Ma J."/>
        </authorList>
    </citation>
    <scope>NUCLEOTIDE SEQUENCE [LARGE SCALE GENOMIC DNA]</scope>
    <source>
        <strain evidence="2 3">GX21</strain>
    </source>
</reference>
<evidence type="ECO:0000256" key="1">
    <source>
        <dbReference type="SAM" id="MobiDB-lite"/>
    </source>
</evidence>
<feature type="region of interest" description="Disordered" evidence="1">
    <location>
        <begin position="1"/>
        <end position="23"/>
    </location>
</feature>
<organism evidence="2 3">
    <name type="scientific">Haloplanus litoreus</name>
    <dbReference type="NCBI Taxonomy" id="767515"/>
    <lineage>
        <taxon>Archaea</taxon>
        <taxon>Methanobacteriati</taxon>
        <taxon>Methanobacteriota</taxon>
        <taxon>Stenosarchaea group</taxon>
        <taxon>Halobacteria</taxon>
        <taxon>Halobacteriales</taxon>
        <taxon>Haloferacaceae</taxon>
        <taxon>Haloplanus</taxon>
    </lineage>
</organism>
<dbReference type="GeneID" id="96952473"/>
<dbReference type="EMBL" id="JBHTAT010000001">
    <property type="protein sequence ID" value="MFC7254178.1"/>
    <property type="molecule type" value="Genomic_DNA"/>
</dbReference>
<sequence length="60" mass="6526">MSSESATEGRGERGAEAAPAPVEAFERQLQTALESAEGEETRFHLRQALQLAKALEESRP</sequence>
<dbReference type="RefSeq" id="WP_379702386.1">
    <property type="nucleotide sequence ID" value="NZ_JBHTAT010000001.1"/>
</dbReference>
<proteinExistence type="predicted"/>
<evidence type="ECO:0000313" key="2">
    <source>
        <dbReference type="EMBL" id="MFC7254178.1"/>
    </source>
</evidence>
<gene>
    <name evidence="2" type="ORF">ACFQKE_02440</name>
</gene>
<dbReference type="Proteomes" id="UP001596434">
    <property type="component" value="Unassembled WGS sequence"/>
</dbReference>